<evidence type="ECO:0000313" key="5">
    <source>
        <dbReference type="EMBL" id="RKH72955.1"/>
    </source>
</evidence>
<reference evidence="6" key="1">
    <citation type="submission" date="2018-09" db="EMBL/GenBank/DDBJ databases">
        <authorList>
            <person name="Livingstone P.G."/>
            <person name="Whitworth D.E."/>
        </authorList>
    </citation>
    <scope>NUCLEOTIDE SEQUENCE [LARGE SCALE GENOMIC DNA]</scope>
    <source>
        <strain evidence="6">AB050A</strain>
    </source>
</reference>
<dbReference type="SUPFAM" id="SSF54001">
    <property type="entry name" value="Cysteine proteinases"/>
    <property type="match status" value="1"/>
</dbReference>
<keyword evidence="6" id="KW-1185">Reference proteome</keyword>
<dbReference type="GO" id="GO:0006508">
    <property type="term" value="P:proteolysis"/>
    <property type="evidence" value="ECO:0007669"/>
    <property type="project" value="UniProtKB-KW"/>
</dbReference>
<dbReference type="Pfam" id="PF03543">
    <property type="entry name" value="Peptidase_C58"/>
    <property type="match status" value="1"/>
</dbReference>
<keyword evidence="3" id="KW-0788">Thiol protease</keyword>
<organism evidence="5 6">
    <name type="scientific">Corallococcus aberystwythensis</name>
    <dbReference type="NCBI Taxonomy" id="2316722"/>
    <lineage>
        <taxon>Bacteria</taxon>
        <taxon>Pseudomonadati</taxon>
        <taxon>Myxococcota</taxon>
        <taxon>Myxococcia</taxon>
        <taxon>Myxococcales</taxon>
        <taxon>Cystobacterineae</taxon>
        <taxon>Myxococcaceae</taxon>
        <taxon>Corallococcus</taxon>
    </lineage>
</organism>
<dbReference type="Proteomes" id="UP000267003">
    <property type="component" value="Unassembled WGS sequence"/>
</dbReference>
<evidence type="ECO:0000313" key="6">
    <source>
        <dbReference type="Proteomes" id="UP000267003"/>
    </source>
</evidence>
<dbReference type="Gene3D" id="3.90.70.20">
    <property type="match status" value="1"/>
</dbReference>
<evidence type="ECO:0000256" key="1">
    <source>
        <dbReference type="ARBA" id="ARBA00022670"/>
    </source>
</evidence>
<accession>A0A3A8R2F5</accession>
<dbReference type="EMBL" id="RAWK01000019">
    <property type="protein sequence ID" value="RKH72955.1"/>
    <property type="molecule type" value="Genomic_DNA"/>
</dbReference>
<evidence type="ECO:0000259" key="4">
    <source>
        <dbReference type="Pfam" id="PF03543"/>
    </source>
</evidence>
<gene>
    <name evidence="5" type="ORF">D7W81_05035</name>
</gene>
<dbReference type="RefSeq" id="WP_120554168.1">
    <property type="nucleotide sequence ID" value="NZ_RAWK01000019.1"/>
</dbReference>
<protein>
    <recommendedName>
        <fullName evidence="4">Peptidase C58 YopT-type domain-containing protein</fullName>
    </recommendedName>
</protein>
<dbReference type="OrthoDB" id="5512950at2"/>
<keyword evidence="1" id="KW-0645">Protease</keyword>
<keyword evidence="2" id="KW-0378">Hydrolase</keyword>
<dbReference type="AlphaFoldDB" id="A0A3A8R2F5"/>
<comment type="caution">
    <text evidence="5">The sequence shown here is derived from an EMBL/GenBank/DDBJ whole genome shotgun (WGS) entry which is preliminary data.</text>
</comment>
<name>A0A3A8R2F5_9BACT</name>
<feature type="domain" description="Peptidase C58 YopT-type" evidence="4">
    <location>
        <begin position="216"/>
        <end position="260"/>
    </location>
</feature>
<sequence>MRSPQVVFSQTKTAFWSKYADIAQKYRFRGICFILALQWLELKEAGTSDADAILELKDPGRFLQLWNDFELQGKNAAKIKKLIEDELSNTETAISTYDTLIEGFEQGLTSQAPGSVRERIAQHEALRMARTRRQDQVAIQSGQQRQLKNMFASEEESDRVQGEIGTASEQTLRKMFSMTVQMAEVANLTVTSKGLLSNSLSWPAAGKSVGDFVAALATGTPGLFEIGFYGSGAHSVAAWADGNGRYAFFDPNYGVFTGDGNLNTLEADVANLLKDKYSKMNKVVVSWIKLG</sequence>
<evidence type="ECO:0000256" key="3">
    <source>
        <dbReference type="ARBA" id="ARBA00022807"/>
    </source>
</evidence>
<dbReference type="InterPro" id="IPR006473">
    <property type="entry name" value="Peptidase_C58_Yopt"/>
</dbReference>
<evidence type="ECO:0000256" key="2">
    <source>
        <dbReference type="ARBA" id="ARBA00022801"/>
    </source>
</evidence>
<proteinExistence type="predicted"/>
<dbReference type="GO" id="GO:0004197">
    <property type="term" value="F:cysteine-type endopeptidase activity"/>
    <property type="evidence" value="ECO:0007669"/>
    <property type="project" value="InterPro"/>
</dbReference>
<dbReference type="InterPro" id="IPR038765">
    <property type="entry name" value="Papain-like_cys_pep_sf"/>
</dbReference>